<evidence type="ECO:0000256" key="1">
    <source>
        <dbReference type="SAM" id="MobiDB-lite"/>
    </source>
</evidence>
<proteinExistence type="predicted"/>
<accession>A0A1H6HTB4</accession>
<sequence>MLWVVNNSTVRRRVGNGIVSDVDGNERRRQQVATVRDTASGDGEW</sequence>
<reference evidence="2 3" key="1">
    <citation type="submission" date="2016-10" db="EMBL/GenBank/DDBJ databases">
        <authorList>
            <person name="de Groot N.N."/>
        </authorList>
    </citation>
    <scope>NUCLEOTIDE SEQUENCE [LARGE SCALE GENOMIC DNA]</scope>
    <source>
        <strain evidence="2 3">IBRC-M10418</strain>
    </source>
</reference>
<dbReference type="STRING" id="1267564.SAMN05192561_101154"/>
<feature type="region of interest" description="Disordered" evidence="1">
    <location>
        <begin position="25"/>
        <end position="45"/>
    </location>
</feature>
<protein>
    <submittedName>
        <fullName evidence="2">Uncharacterized protein</fullName>
    </submittedName>
</protein>
<dbReference type="AlphaFoldDB" id="A0A1H6HTB4"/>
<dbReference type="EMBL" id="FNWU01000001">
    <property type="protein sequence ID" value="SEH37243.1"/>
    <property type="molecule type" value="Genomic_DNA"/>
</dbReference>
<dbReference type="Proteomes" id="UP000199215">
    <property type="component" value="Unassembled WGS sequence"/>
</dbReference>
<gene>
    <name evidence="2" type="ORF">SAMN05192561_101154</name>
</gene>
<evidence type="ECO:0000313" key="2">
    <source>
        <dbReference type="EMBL" id="SEH37243.1"/>
    </source>
</evidence>
<organism evidence="2 3">
    <name type="scientific">Halopenitus malekzadehii</name>
    <dbReference type="NCBI Taxonomy" id="1267564"/>
    <lineage>
        <taxon>Archaea</taxon>
        <taxon>Methanobacteriati</taxon>
        <taxon>Methanobacteriota</taxon>
        <taxon>Stenosarchaea group</taxon>
        <taxon>Halobacteria</taxon>
        <taxon>Halobacteriales</taxon>
        <taxon>Haloferacaceae</taxon>
        <taxon>Halopenitus</taxon>
    </lineage>
</organism>
<name>A0A1H6HTB4_9EURY</name>
<keyword evidence="3" id="KW-1185">Reference proteome</keyword>
<evidence type="ECO:0000313" key="3">
    <source>
        <dbReference type="Proteomes" id="UP000199215"/>
    </source>
</evidence>